<name>A0ABS8TAL7_DATST</name>
<feature type="compositionally biased region" description="Basic and acidic residues" evidence="1">
    <location>
        <begin position="343"/>
        <end position="368"/>
    </location>
</feature>
<proteinExistence type="predicted"/>
<reference evidence="2 3" key="1">
    <citation type="journal article" date="2021" name="BMC Genomics">
        <title>Datura genome reveals duplications of psychoactive alkaloid biosynthetic genes and high mutation rate following tissue culture.</title>
        <authorList>
            <person name="Rajewski A."/>
            <person name="Carter-House D."/>
            <person name="Stajich J."/>
            <person name="Litt A."/>
        </authorList>
    </citation>
    <scope>NUCLEOTIDE SEQUENCE [LARGE SCALE GENOMIC DNA]</scope>
    <source>
        <strain evidence="2">AR-01</strain>
    </source>
</reference>
<dbReference type="Proteomes" id="UP000823775">
    <property type="component" value="Unassembled WGS sequence"/>
</dbReference>
<dbReference type="InterPro" id="IPR034583">
    <property type="entry name" value="EMF1"/>
</dbReference>
<evidence type="ECO:0000313" key="3">
    <source>
        <dbReference type="Proteomes" id="UP000823775"/>
    </source>
</evidence>
<dbReference type="EMBL" id="JACEIK010001281">
    <property type="protein sequence ID" value="MCD7467896.1"/>
    <property type="molecule type" value="Genomic_DNA"/>
</dbReference>
<dbReference type="PANTHER" id="PTHR35504">
    <property type="entry name" value="PROTEIN EMBRYONIC FLOWER 1"/>
    <property type="match status" value="1"/>
</dbReference>
<comment type="caution">
    <text evidence="2">The sequence shown here is derived from an EMBL/GenBank/DDBJ whole genome shotgun (WGS) entry which is preliminary data.</text>
</comment>
<feature type="region of interest" description="Disordered" evidence="1">
    <location>
        <begin position="271"/>
        <end position="290"/>
    </location>
</feature>
<organism evidence="2 3">
    <name type="scientific">Datura stramonium</name>
    <name type="common">Jimsonweed</name>
    <name type="synonym">Common thornapple</name>
    <dbReference type="NCBI Taxonomy" id="4076"/>
    <lineage>
        <taxon>Eukaryota</taxon>
        <taxon>Viridiplantae</taxon>
        <taxon>Streptophyta</taxon>
        <taxon>Embryophyta</taxon>
        <taxon>Tracheophyta</taxon>
        <taxon>Spermatophyta</taxon>
        <taxon>Magnoliopsida</taxon>
        <taxon>eudicotyledons</taxon>
        <taxon>Gunneridae</taxon>
        <taxon>Pentapetalae</taxon>
        <taxon>asterids</taxon>
        <taxon>lamiids</taxon>
        <taxon>Solanales</taxon>
        <taxon>Solanaceae</taxon>
        <taxon>Solanoideae</taxon>
        <taxon>Datureae</taxon>
        <taxon>Datura</taxon>
    </lineage>
</organism>
<accession>A0ABS8TAL7</accession>
<sequence length="577" mass="64066">MRNKDMKICSPFGSSSNLEEQLPPLDVLIFKWWHCDKCLQEIGADHESAGDGIGDAPIHISSTTDVAYALSDLRKGDKSKEIMNDATDTSDNEVISSWKRNKPICNVVENKTVKAVNSLGDGTRSQGVRIEEIGSPATKVIVSKQFSTREIETNSPELKMVLLLLKKAANLLNISPNTEPIPLNDGQRIASYQIEVLGSKEKVLNMNNTNLGGLPSVGSRKGTGTSKRSDANLAENSLCDLHEDIANDLPRRRKTPKVRLMADLLSGKDNLERSCGSNMPMMPSKSNTFVTPKDKASLLEDIGRGMKISQKKRNTTQEDCCRSGMNLDGKMAKILKAFNQNKNNERRSMEIEVTDSHQRENGSDREQRLQSGSKSVKMKHINGKESGVSIKKHKQDQVVGGYSIQMPLEGRNNGLGTNRHGANILLQSSHNSTSTEKIEHHLRKYSKSFHGKERDSGLNWNSNKLLEVEHAFSHINVSPDKNLQRESLSNGKDIIQMSISMGMVMTSQLEELSFKKKLDRSLNNFKDAQKHVENDTVQSKSTINCPLTLQKDNTVRSNMFELGQSGKGVNSIVRQSN</sequence>
<keyword evidence="3" id="KW-1185">Reference proteome</keyword>
<gene>
    <name evidence="2" type="ORF">HAX54_005592</name>
</gene>
<evidence type="ECO:0000313" key="2">
    <source>
        <dbReference type="EMBL" id="MCD7467896.1"/>
    </source>
</evidence>
<protein>
    <submittedName>
        <fullName evidence="2">Uncharacterized protein</fullName>
    </submittedName>
</protein>
<dbReference type="PANTHER" id="PTHR35504:SF1">
    <property type="entry name" value="PROTEIN EMBRYONIC FLOWER 1"/>
    <property type="match status" value="1"/>
</dbReference>
<feature type="region of interest" description="Disordered" evidence="1">
    <location>
        <begin position="340"/>
        <end position="380"/>
    </location>
</feature>
<evidence type="ECO:0000256" key="1">
    <source>
        <dbReference type="SAM" id="MobiDB-lite"/>
    </source>
</evidence>